<dbReference type="InterPro" id="IPR022656">
    <property type="entry name" value="XPA_C"/>
</dbReference>
<dbReference type="Gene3D" id="3.90.530.10">
    <property type="entry name" value="XPA C-terminal domain"/>
    <property type="match status" value="1"/>
</dbReference>
<keyword evidence="3" id="KW-0539">Nucleus</keyword>
<dbReference type="GO" id="GO:0006284">
    <property type="term" value="P:base-excision repair"/>
    <property type="evidence" value="ECO:0007669"/>
    <property type="project" value="TreeGrafter"/>
</dbReference>
<dbReference type="HOGENOM" id="CLU_1434761_0_0_1"/>
<dbReference type="VEuPathDB" id="MicrosporidiaDB:DI09_3p240"/>
<dbReference type="InterPro" id="IPR000465">
    <property type="entry name" value="XPA/RAD14"/>
</dbReference>
<dbReference type="AlphaFoldDB" id="A0A098VQE2"/>
<accession>A0A098VQE2</accession>
<dbReference type="GeneID" id="25259822"/>
<dbReference type="RefSeq" id="XP_013237689.1">
    <property type="nucleotide sequence ID" value="XM_013382235.1"/>
</dbReference>
<dbReference type="Pfam" id="PF05181">
    <property type="entry name" value="XPA_C"/>
    <property type="match status" value="1"/>
</dbReference>
<dbReference type="GO" id="GO:0070914">
    <property type="term" value="P:UV-damage excision repair"/>
    <property type="evidence" value="ECO:0007669"/>
    <property type="project" value="TreeGrafter"/>
</dbReference>
<dbReference type="OrthoDB" id="5368863at2759"/>
<protein>
    <recommendedName>
        <fullName evidence="4">XPA C-terminal domain-containing protein</fullName>
    </recommendedName>
</protein>
<dbReference type="SUPFAM" id="SSF46955">
    <property type="entry name" value="Putative DNA-binding domain"/>
    <property type="match status" value="1"/>
</dbReference>
<dbReference type="InterPro" id="IPR037129">
    <property type="entry name" value="XPA_sf"/>
</dbReference>
<dbReference type="Proteomes" id="UP000029725">
    <property type="component" value="Unassembled WGS sequence"/>
</dbReference>
<evidence type="ECO:0000313" key="5">
    <source>
        <dbReference type="EMBL" id="KGG51262.1"/>
    </source>
</evidence>
<dbReference type="PANTHER" id="PTHR10142">
    <property type="entry name" value="DNA REPAIR PROTEIN COMPLEMENTING XP-A CELLS"/>
    <property type="match status" value="1"/>
</dbReference>
<evidence type="ECO:0000259" key="4">
    <source>
        <dbReference type="Pfam" id="PF05181"/>
    </source>
</evidence>
<keyword evidence="6" id="KW-1185">Reference proteome</keyword>
<dbReference type="EMBL" id="JMKJ01000333">
    <property type="protein sequence ID" value="KGG51262.1"/>
    <property type="molecule type" value="Genomic_DNA"/>
</dbReference>
<evidence type="ECO:0000256" key="1">
    <source>
        <dbReference type="ARBA" id="ARBA00004123"/>
    </source>
</evidence>
<evidence type="ECO:0000313" key="6">
    <source>
        <dbReference type="Proteomes" id="UP000029725"/>
    </source>
</evidence>
<sequence length="189" mass="21502">MGLSTFHDSTCMACGVNPAEDYDLYEEYAGFSVCFKCKQASPELYKRISKGTLQKFVEKPNPKGSNYARMKLFLRCEAQAAAIKKYGSLAELEEEKHRRKNAVLQKRESVYEKRLRELKRASLGTEAIQLKSLVRKHVHQFKDAEETHDVLDDDKKLAGAQNHTPLLDGNNLQVKRCTICGLQISLESF</sequence>
<keyword evidence="2" id="KW-0862">Zinc</keyword>
<dbReference type="GO" id="GO:0000715">
    <property type="term" value="P:nucleotide-excision repair, DNA damage recognition"/>
    <property type="evidence" value="ECO:0007669"/>
    <property type="project" value="TreeGrafter"/>
</dbReference>
<dbReference type="GO" id="GO:1901255">
    <property type="term" value="P:nucleotide-excision repair involved in interstrand cross-link repair"/>
    <property type="evidence" value="ECO:0007669"/>
    <property type="project" value="TreeGrafter"/>
</dbReference>
<dbReference type="GO" id="GO:0003684">
    <property type="term" value="F:damaged DNA binding"/>
    <property type="evidence" value="ECO:0007669"/>
    <property type="project" value="InterPro"/>
</dbReference>
<evidence type="ECO:0000256" key="2">
    <source>
        <dbReference type="ARBA" id="ARBA00022833"/>
    </source>
</evidence>
<dbReference type="PANTHER" id="PTHR10142:SF0">
    <property type="entry name" value="DNA REPAIR PROTEIN COMPLEMENTING XP-A CELLS"/>
    <property type="match status" value="1"/>
</dbReference>
<comment type="subcellular location">
    <subcellularLocation>
        <location evidence="1">Nucleus</location>
    </subcellularLocation>
</comment>
<organism evidence="5 6">
    <name type="scientific">Mitosporidium daphniae</name>
    <dbReference type="NCBI Taxonomy" id="1485682"/>
    <lineage>
        <taxon>Eukaryota</taxon>
        <taxon>Fungi</taxon>
        <taxon>Fungi incertae sedis</taxon>
        <taxon>Microsporidia</taxon>
        <taxon>Mitosporidium</taxon>
    </lineage>
</organism>
<dbReference type="GO" id="GO:0000110">
    <property type="term" value="C:nucleotide-excision repair factor 1 complex"/>
    <property type="evidence" value="ECO:0007669"/>
    <property type="project" value="TreeGrafter"/>
</dbReference>
<dbReference type="InterPro" id="IPR009061">
    <property type="entry name" value="DNA-bd_dom_put_sf"/>
</dbReference>
<proteinExistence type="predicted"/>
<evidence type="ECO:0000256" key="3">
    <source>
        <dbReference type="ARBA" id="ARBA00023242"/>
    </source>
</evidence>
<feature type="domain" description="XPA C-terminal" evidence="4">
    <location>
        <begin position="53"/>
        <end position="77"/>
    </location>
</feature>
<name>A0A098VQE2_9MICR</name>
<comment type="caution">
    <text evidence="5">The sequence shown here is derived from an EMBL/GenBank/DDBJ whole genome shotgun (WGS) entry which is preliminary data.</text>
</comment>
<reference evidence="5 6" key="1">
    <citation type="submission" date="2014-04" db="EMBL/GenBank/DDBJ databases">
        <title>A new species of microsporidia sheds light on the evolution of extreme parasitism.</title>
        <authorList>
            <person name="Haag K.L."/>
            <person name="James T.Y."/>
            <person name="Larsson R."/>
            <person name="Schaer T.M."/>
            <person name="Refardt D."/>
            <person name="Pombert J.-F."/>
            <person name="Ebert D."/>
        </authorList>
    </citation>
    <scope>NUCLEOTIDE SEQUENCE [LARGE SCALE GENOMIC DNA]</scope>
    <source>
        <strain evidence="5 6">UGP3</strain>
        <tissue evidence="5">Spores</tissue>
    </source>
</reference>
<gene>
    <name evidence="5" type="ORF">DI09_3p240</name>
</gene>